<keyword evidence="6" id="KW-0812">Transmembrane</keyword>
<feature type="coiled-coil region" evidence="11">
    <location>
        <begin position="286"/>
        <end position="313"/>
    </location>
</feature>
<gene>
    <name evidence="15" type="ORF">HMPREF9321_1821</name>
</gene>
<evidence type="ECO:0000256" key="7">
    <source>
        <dbReference type="ARBA" id="ARBA00022729"/>
    </source>
</evidence>
<dbReference type="EMBL" id="AEDR01000062">
    <property type="protein sequence ID" value="EFL55353.1"/>
    <property type="molecule type" value="Genomic_DNA"/>
</dbReference>
<sequence>MNRKLLLMIGVLSVFSMNVMAEKIDGRLVDNTTYVYSQDKNLDVSETGHTYTNLMPALDPDDVIVSEQMFSINLKRDLVDMNSATFDAYLDEDQPDLDANPDADDVVRRTVINGNGITITKEKYLDPRDNPPHDDSEREIYKTVSLTNDGLDNGGNRITNVKNGENGTDAVNVNQLKEVESKISNIGQATISAANHYTDLQVAKVGASANALGGLKFLDYDPNDKWSFATSVGHYKNASAVAIGASYQPNENVMIHAGSALDGNSSFNIGASFKVGSQDPQLKMNKWEMAQQIKDLQADNAELRAELKEIKMALQKMLS</sequence>
<dbReference type="RefSeq" id="WP_005378758.1">
    <property type="nucleotide sequence ID" value="NZ_AEDR01000062.1"/>
</dbReference>
<comment type="subcellular location">
    <subcellularLocation>
        <location evidence="2">Cell outer membrane</location>
    </subcellularLocation>
    <subcellularLocation>
        <location evidence="1">Cell surface</location>
    </subcellularLocation>
</comment>
<keyword evidence="4" id="KW-0813">Transport</keyword>
<evidence type="ECO:0000256" key="4">
    <source>
        <dbReference type="ARBA" id="ARBA00022448"/>
    </source>
</evidence>
<dbReference type="Proteomes" id="UP000004211">
    <property type="component" value="Unassembled WGS sequence"/>
</dbReference>
<comment type="similarity">
    <text evidence="3">Belongs to the autotransporter-2 (AT-2) (TC 1.B.40) family.</text>
</comment>
<keyword evidence="9" id="KW-0472">Membrane</keyword>
<evidence type="ECO:0000256" key="3">
    <source>
        <dbReference type="ARBA" id="ARBA00005848"/>
    </source>
</evidence>
<evidence type="ECO:0000256" key="12">
    <source>
        <dbReference type="SAM" id="SignalP"/>
    </source>
</evidence>
<dbReference type="SUPFAM" id="SSF54523">
    <property type="entry name" value="Pili subunits"/>
    <property type="match status" value="1"/>
</dbReference>
<evidence type="ECO:0000313" key="15">
    <source>
        <dbReference type="EMBL" id="EFL55353.1"/>
    </source>
</evidence>
<dbReference type="SUPFAM" id="SSF101967">
    <property type="entry name" value="Adhesin YadA, collagen-binding domain"/>
    <property type="match status" value="1"/>
</dbReference>
<evidence type="ECO:0000256" key="8">
    <source>
        <dbReference type="ARBA" id="ARBA00022927"/>
    </source>
</evidence>
<dbReference type="InterPro" id="IPR045584">
    <property type="entry name" value="Pilin-like"/>
</dbReference>
<keyword evidence="8" id="KW-0653">Protein transport</keyword>
<dbReference type="AlphaFoldDB" id="E1L8H6"/>
<evidence type="ECO:0000256" key="1">
    <source>
        <dbReference type="ARBA" id="ARBA00004241"/>
    </source>
</evidence>
<evidence type="ECO:0000259" key="13">
    <source>
        <dbReference type="Pfam" id="PF03895"/>
    </source>
</evidence>
<dbReference type="InterPro" id="IPR005594">
    <property type="entry name" value="YadA_C"/>
</dbReference>
<dbReference type="Gene3D" id="2.20.70.140">
    <property type="match status" value="1"/>
</dbReference>
<dbReference type="Pfam" id="PF03895">
    <property type="entry name" value="YadA_anchor"/>
    <property type="match status" value="1"/>
</dbReference>
<keyword evidence="7 12" id="KW-0732">Signal</keyword>
<protein>
    <submittedName>
        <fullName evidence="15">Hemagglutinin</fullName>
    </submittedName>
</protein>
<dbReference type="GO" id="GO:0015031">
    <property type="term" value="P:protein transport"/>
    <property type="evidence" value="ECO:0007669"/>
    <property type="project" value="UniProtKB-KW"/>
</dbReference>
<dbReference type="CDD" id="cd14686">
    <property type="entry name" value="bZIP"/>
    <property type="match status" value="1"/>
</dbReference>
<evidence type="ECO:0000259" key="14">
    <source>
        <dbReference type="Pfam" id="PF05662"/>
    </source>
</evidence>
<organism evidence="15 16">
    <name type="scientific">Veillonella atypica ACS-049-V-Sch6</name>
    <dbReference type="NCBI Taxonomy" id="866776"/>
    <lineage>
        <taxon>Bacteria</taxon>
        <taxon>Bacillati</taxon>
        <taxon>Bacillota</taxon>
        <taxon>Negativicutes</taxon>
        <taxon>Veillonellales</taxon>
        <taxon>Veillonellaceae</taxon>
        <taxon>Veillonella</taxon>
    </lineage>
</organism>
<dbReference type="InterPro" id="IPR011049">
    <property type="entry name" value="Serralysin-like_metalloprot_C"/>
</dbReference>
<evidence type="ECO:0000256" key="6">
    <source>
        <dbReference type="ARBA" id="ARBA00022692"/>
    </source>
</evidence>
<evidence type="ECO:0000256" key="2">
    <source>
        <dbReference type="ARBA" id="ARBA00004442"/>
    </source>
</evidence>
<feature type="chain" id="PRO_5003149007" evidence="12">
    <location>
        <begin position="22"/>
        <end position="319"/>
    </location>
</feature>
<evidence type="ECO:0000256" key="10">
    <source>
        <dbReference type="ARBA" id="ARBA00023237"/>
    </source>
</evidence>
<dbReference type="eggNOG" id="COG5295">
    <property type="taxonomic scope" value="Bacteria"/>
</dbReference>
<keyword evidence="10" id="KW-0998">Cell outer membrane</keyword>
<dbReference type="Pfam" id="PF05662">
    <property type="entry name" value="YadA_stalk"/>
    <property type="match status" value="1"/>
</dbReference>
<dbReference type="GO" id="GO:0009986">
    <property type="term" value="C:cell surface"/>
    <property type="evidence" value="ECO:0007669"/>
    <property type="project" value="UniProtKB-SubCell"/>
</dbReference>
<proteinExistence type="inferred from homology"/>
<evidence type="ECO:0000313" key="16">
    <source>
        <dbReference type="Proteomes" id="UP000004211"/>
    </source>
</evidence>
<name>E1L8H6_9FIRM</name>
<comment type="caution">
    <text evidence="15">The sequence shown here is derived from an EMBL/GenBank/DDBJ whole genome shotgun (WGS) entry which is preliminary data.</text>
</comment>
<dbReference type="Gene3D" id="3.30.1300.30">
    <property type="entry name" value="GSPII I/J protein-like"/>
    <property type="match status" value="1"/>
</dbReference>
<feature type="signal peptide" evidence="12">
    <location>
        <begin position="1"/>
        <end position="21"/>
    </location>
</feature>
<accession>E1L8H6</accession>
<dbReference type="InterPro" id="IPR008635">
    <property type="entry name" value="Coiled_stalk_dom"/>
</dbReference>
<evidence type="ECO:0000256" key="5">
    <source>
        <dbReference type="ARBA" id="ARBA00022452"/>
    </source>
</evidence>
<keyword evidence="11" id="KW-0175">Coiled coil</keyword>
<evidence type="ECO:0000256" key="9">
    <source>
        <dbReference type="ARBA" id="ARBA00023136"/>
    </source>
</evidence>
<feature type="domain" description="Trimeric autotransporter adhesin YadA-like C-terminal membrane anchor" evidence="13">
    <location>
        <begin position="219"/>
        <end position="273"/>
    </location>
</feature>
<keyword evidence="5" id="KW-1134">Transmembrane beta strand</keyword>
<evidence type="ECO:0000256" key="11">
    <source>
        <dbReference type="SAM" id="Coils"/>
    </source>
</evidence>
<reference evidence="15 16" key="1">
    <citation type="submission" date="2010-08" db="EMBL/GenBank/DDBJ databases">
        <authorList>
            <person name="Durkin A.S."/>
            <person name="Madupu R."/>
            <person name="Torralba M."/>
            <person name="Gillis M."/>
            <person name="Methe B."/>
            <person name="Sutton G."/>
            <person name="Nelson K.E."/>
        </authorList>
    </citation>
    <scope>NUCLEOTIDE SEQUENCE [LARGE SCALE GENOMIC DNA]</scope>
    <source>
        <strain evidence="15 16">ACS-049-V-Sch6</strain>
    </source>
</reference>
<feature type="domain" description="Trimeric autotransporter adhesin YadA-like stalk" evidence="14">
    <location>
        <begin position="157"/>
        <end position="195"/>
    </location>
</feature>
<dbReference type="GO" id="GO:0009279">
    <property type="term" value="C:cell outer membrane"/>
    <property type="evidence" value="ECO:0007669"/>
    <property type="project" value="UniProtKB-SubCell"/>
</dbReference>